<dbReference type="PROSITE" id="PS51462">
    <property type="entry name" value="NUDIX"/>
    <property type="match status" value="1"/>
</dbReference>
<evidence type="ECO:0000256" key="1">
    <source>
        <dbReference type="ARBA" id="ARBA00001946"/>
    </source>
</evidence>
<dbReference type="InterPro" id="IPR020476">
    <property type="entry name" value="Nudix_hydrolase"/>
</dbReference>
<dbReference type="GO" id="GO:0016787">
    <property type="term" value="F:hydrolase activity"/>
    <property type="evidence" value="ECO:0007669"/>
    <property type="project" value="UniProtKB-KW"/>
</dbReference>
<evidence type="ECO:0000259" key="4">
    <source>
        <dbReference type="PROSITE" id="PS51462"/>
    </source>
</evidence>
<keyword evidence="2 3" id="KW-0378">Hydrolase</keyword>
<dbReference type="AlphaFoldDB" id="A0A1F8F8Q2"/>
<reference evidence="5 6" key="1">
    <citation type="journal article" date="2016" name="Nat. Commun.">
        <title>Thousands of microbial genomes shed light on interconnected biogeochemical processes in an aquifer system.</title>
        <authorList>
            <person name="Anantharaman K."/>
            <person name="Brown C.T."/>
            <person name="Hug L.A."/>
            <person name="Sharon I."/>
            <person name="Castelle C.J."/>
            <person name="Probst A.J."/>
            <person name="Thomas B.C."/>
            <person name="Singh A."/>
            <person name="Wilkins M.J."/>
            <person name="Karaoz U."/>
            <person name="Brodie E.L."/>
            <person name="Williams K.H."/>
            <person name="Hubbard S.S."/>
            <person name="Banfield J.F."/>
        </authorList>
    </citation>
    <scope>NUCLEOTIDE SEQUENCE [LARGE SCALE GENOMIC DNA]</scope>
</reference>
<evidence type="ECO:0000256" key="2">
    <source>
        <dbReference type="ARBA" id="ARBA00022801"/>
    </source>
</evidence>
<feature type="domain" description="Nudix hydrolase" evidence="4">
    <location>
        <begin position="4"/>
        <end position="128"/>
    </location>
</feature>
<evidence type="ECO:0000313" key="6">
    <source>
        <dbReference type="Proteomes" id="UP000177167"/>
    </source>
</evidence>
<protein>
    <recommendedName>
        <fullName evidence="4">Nudix hydrolase domain-containing protein</fullName>
    </recommendedName>
</protein>
<evidence type="ECO:0000256" key="3">
    <source>
        <dbReference type="RuleBase" id="RU003476"/>
    </source>
</evidence>
<accession>A0A1F8F8Q2</accession>
<evidence type="ECO:0000313" key="5">
    <source>
        <dbReference type="EMBL" id="OGN08616.1"/>
    </source>
</evidence>
<dbReference type="PANTHER" id="PTHR43046:SF14">
    <property type="entry name" value="MUTT_NUDIX FAMILY PROTEIN"/>
    <property type="match status" value="1"/>
</dbReference>
<comment type="caution">
    <text evidence="5">The sequence shown here is derived from an EMBL/GenBank/DDBJ whole genome shotgun (WGS) entry which is preliminary data.</text>
</comment>
<name>A0A1F8F8Q2_9BACT</name>
<dbReference type="InterPro" id="IPR000086">
    <property type="entry name" value="NUDIX_hydrolase_dom"/>
</dbReference>
<dbReference type="Gene3D" id="3.90.79.10">
    <property type="entry name" value="Nucleoside Triphosphate Pyrophosphohydrolase"/>
    <property type="match status" value="1"/>
</dbReference>
<dbReference type="PROSITE" id="PS00893">
    <property type="entry name" value="NUDIX_BOX"/>
    <property type="match status" value="1"/>
</dbReference>
<proteinExistence type="inferred from homology"/>
<dbReference type="InterPro" id="IPR020084">
    <property type="entry name" value="NUDIX_hydrolase_CS"/>
</dbReference>
<dbReference type="SUPFAM" id="SSF55811">
    <property type="entry name" value="Nudix"/>
    <property type="match status" value="1"/>
</dbReference>
<dbReference type="InterPro" id="IPR015797">
    <property type="entry name" value="NUDIX_hydrolase-like_dom_sf"/>
</dbReference>
<sequence>MGEPGDLRDGAFVIVPELNSILLVKHNYGEAKWSLPGGGIRFGELAIKAARRELAEETGITEVKTMWQIGIFTLRKRYGLVLLYEALGWFGCPRADTKEIAECRFFKPEKINDNIIYPAQLSAIEIYLKLGTTTPRLVYGHLARPPIIYNEGDAV</sequence>
<comment type="similarity">
    <text evidence="3">Belongs to the Nudix hydrolase family.</text>
</comment>
<gene>
    <name evidence="5" type="ORF">A3J46_02845</name>
</gene>
<comment type="cofactor">
    <cofactor evidence="1">
        <name>Mg(2+)</name>
        <dbReference type="ChEBI" id="CHEBI:18420"/>
    </cofactor>
</comment>
<organism evidence="5 6">
    <name type="scientific">Candidatus Yanofskybacteria bacterium RIFCSPHIGHO2_02_FULL_41_11</name>
    <dbReference type="NCBI Taxonomy" id="1802675"/>
    <lineage>
        <taxon>Bacteria</taxon>
        <taxon>Candidatus Yanofskyibacteriota</taxon>
    </lineage>
</organism>
<dbReference type="PRINTS" id="PR00502">
    <property type="entry name" value="NUDIXFAMILY"/>
</dbReference>
<dbReference type="PANTHER" id="PTHR43046">
    <property type="entry name" value="GDP-MANNOSE MANNOSYL HYDROLASE"/>
    <property type="match status" value="1"/>
</dbReference>
<dbReference type="Pfam" id="PF00293">
    <property type="entry name" value="NUDIX"/>
    <property type="match status" value="1"/>
</dbReference>
<dbReference type="Proteomes" id="UP000177167">
    <property type="component" value="Unassembled WGS sequence"/>
</dbReference>
<dbReference type="EMBL" id="MGJP01000058">
    <property type="protein sequence ID" value="OGN08616.1"/>
    <property type="molecule type" value="Genomic_DNA"/>
</dbReference>